<feature type="compositionally biased region" description="Basic residues" evidence="5">
    <location>
        <begin position="40"/>
        <end position="49"/>
    </location>
</feature>
<feature type="compositionally biased region" description="Low complexity" evidence="5">
    <location>
        <begin position="123"/>
        <end position="136"/>
    </location>
</feature>
<dbReference type="PROSITE" id="PS51354">
    <property type="entry name" value="GLUTAREDOXIN_2"/>
    <property type="match status" value="1"/>
</dbReference>
<name>A0ABR0XRY4_REHGL</name>
<dbReference type="EMBL" id="JABTTQ020000002">
    <property type="protein sequence ID" value="KAK6161967.1"/>
    <property type="molecule type" value="Genomic_DNA"/>
</dbReference>
<evidence type="ECO:0000256" key="5">
    <source>
        <dbReference type="SAM" id="MobiDB-lite"/>
    </source>
</evidence>
<keyword evidence="8" id="KW-1185">Reference proteome</keyword>
<evidence type="ECO:0000259" key="6">
    <source>
        <dbReference type="Pfam" id="PF00462"/>
    </source>
</evidence>
<accession>A0ABR0XRY4</accession>
<reference evidence="7 8" key="1">
    <citation type="journal article" date="2021" name="Comput. Struct. Biotechnol. J.">
        <title>De novo genome assembly of the potent medicinal plant Rehmannia glutinosa using nanopore technology.</title>
        <authorList>
            <person name="Ma L."/>
            <person name="Dong C."/>
            <person name="Song C."/>
            <person name="Wang X."/>
            <person name="Zheng X."/>
            <person name="Niu Y."/>
            <person name="Chen S."/>
            <person name="Feng W."/>
        </authorList>
    </citation>
    <scope>NUCLEOTIDE SEQUENCE [LARGE SCALE GENOMIC DNA]</scope>
    <source>
        <strain evidence="7">DH-2019</strain>
    </source>
</reference>
<dbReference type="InterPro" id="IPR002109">
    <property type="entry name" value="Glutaredoxin"/>
</dbReference>
<keyword evidence="3" id="KW-0963">Cytoplasm</keyword>
<dbReference type="Proteomes" id="UP001318860">
    <property type="component" value="Unassembled WGS sequence"/>
</dbReference>
<comment type="subcellular location">
    <subcellularLocation>
        <location evidence="1">Cytoplasm</location>
    </subcellularLocation>
</comment>
<feature type="region of interest" description="Disordered" evidence="5">
    <location>
        <begin position="116"/>
        <end position="136"/>
    </location>
</feature>
<dbReference type="Gene3D" id="3.40.30.10">
    <property type="entry name" value="Glutaredoxin"/>
    <property type="match status" value="1"/>
</dbReference>
<dbReference type="SUPFAM" id="SSF52833">
    <property type="entry name" value="Thioredoxin-like"/>
    <property type="match status" value="1"/>
</dbReference>
<protein>
    <recommendedName>
        <fullName evidence="6">Glutaredoxin domain-containing protein</fullName>
    </recommendedName>
</protein>
<dbReference type="Pfam" id="PF00462">
    <property type="entry name" value="Glutaredoxin"/>
    <property type="match status" value="1"/>
</dbReference>
<organism evidence="7 8">
    <name type="scientific">Rehmannia glutinosa</name>
    <name type="common">Chinese foxglove</name>
    <dbReference type="NCBI Taxonomy" id="99300"/>
    <lineage>
        <taxon>Eukaryota</taxon>
        <taxon>Viridiplantae</taxon>
        <taxon>Streptophyta</taxon>
        <taxon>Embryophyta</taxon>
        <taxon>Tracheophyta</taxon>
        <taxon>Spermatophyta</taxon>
        <taxon>Magnoliopsida</taxon>
        <taxon>eudicotyledons</taxon>
        <taxon>Gunneridae</taxon>
        <taxon>Pentapetalae</taxon>
        <taxon>asterids</taxon>
        <taxon>lamiids</taxon>
        <taxon>Lamiales</taxon>
        <taxon>Orobanchaceae</taxon>
        <taxon>Rehmannieae</taxon>
        <taxon>Rehmannia</taxon>
    </lineage>
</organism>
<dbReference type="InterPro" id="IPR036249">
    <property type="entry name" value="Thioredoxin-like_sf"/>
</dbReference>
<evidence type="ECO:0000256" key="2">
    <source>
        <dbReference type="ARBA" id="ARBA00007568"/>
    </source>
</evidence>
<dbReference type="PANTHER" id="PTHR10168">
    <property type="entry name" value="GLUTAREDOXIN"/>
    <property type="match status" value="1"/>
</dbReference>
<evidence type="ECO:0000313" key="7">
    <source>
        <dbReference type="EMBL" id="KAK6161967.1"/>
    </source>
</evidence>
<evidence type="ECO:0000256" key="3">
    <source>
        <dbReference type="ARBA" id="ARBA00022490"/>
    </source>
</evidence>
<dbReference type="InterPro" id="IPR011905">
    <property type="entry name" value="GlrX-like_pln_2"/>
</dbReference>
<comment type="similarity">
    <text evidence="2">Belongs to the glutaredoxin family. CC-type subfamily.</text>
</comment>
<evidence type="ECO:0000313" key="8">
    <source>
        <dbReference type="Proteomes" id="UP001318860"/>
    </source>
</evidence>
<keyword evidence="4" id="KW-0676">Redox-active center</keyword>
<sequence>MTQIIRYKKVIIEVWRIRSVDTNPFFFSSGDARPPPLRSVGRRRRRPPRTHPDHHLPTLHRRGRVHRDAHPPPHLREPVVIFSRSSCCMCHVMKRLLSTVGVHPTVIELEEDEISALSPRGDNNNNSETMESSSAVHGGASVAPALYIGGACVGGMESLVALHLSNNLVPKLVECIFIQKVYHKCDEVASQVTNPTRQT</sequence>
<proteinExistence type="inferred from homology"/>
<feature type="region of interest" description="Disordered" evidence="5">
    <location>
        <begin position="31"/>
        <end position="73"/>
    </location>
</feature>
<evidence type="ECO:0000256" key="4">
    <source>
        <dbReference type="ARBA" id="ARBA00023284"/>
    </source>
</evidence>
<comment type="caution">
    <text evidence="7">The sequence shown here is derived from an EMBL/GenBank/DDBJ whole genome shotgun (WGS) entry which is preliminary data.</text>
</comment>
<gene>
    <name evidence="7" type="ORF">DH2020_001808</name>
</gene>
<evidence type="ECO:0000256" key="1">
    <source>
        <dbReference type="ARBA" id="ARBA00004496"/>
    </source>
</evidence>
<feature type="domain" description="Glutaredoxin" evidence="6">
    <location>
        <begin position="79"/>
        <end position="152"/>
    </location>
</feature>